<accession>A0A1F2WJE5</accession>
<evidence type="ECO:0000259" key="4">
    <source>
        <dbReference type="PROSITE" id="PS50885"/>
    </source>
</evidence>
<evidence type="ECO:0000313" key="5">
    <source>
        <dbReference type="EMBL" id="OFW56951.1"/>
    </source>
</evidence>
<dbReference type="PROSITE" id="PS50885">
    <property type="entry name" value="HAMP"/>
    <property type="match status" value="1"/>
</dbReference>
<organism evidence="5 6">
    <name type="scientific">Candidatus Solincola sediminis</name>
    <dbReference type="NCBI Taxonomy" id="1797199"/>
    <lineage>
        <taxon>Bacteria</taxon>
        <taxon>Bacillati</taxon>
        <taxon>Actinomycetota</taxon>
        <taxon>Candidatus Geothermincolia</taxon>
        <taxon>Candidatus Geothermincolales</taxon>
        <taxon>Candidatus Geothermincolaceae</taxon>
        <taxon>Candidatus Solincola</taxon>
    </lineage>
</organism>
<dbReference type="InterPro" id="IPR003660">
    <property type="entry name" value="HAMP_dom"/>
</dbReference>
<dbReference type="SMART" id="SM00304">
    <property type="entry name" value="HAMP"/>
    <property type="match status" value="1"/>
</dbReference>
<feature type="transmembrane region" description="Helical" evidence="3">
    <location>
        <begin position="230"/>
        <end position="251"/>
    </location>
</feature>
<comment type="caution">
    <text evidence="5">The sequence shown here is derived from an EMBL/GenBank/DDBJ whole genome shotgun (WGS) entry which is preliminary data.</text>
</comment>
<dbReference type="CDD" id="cd06225">
    <property type="entry name" value="HAMP"/>
    <property type="match status" value="1"/>
</dbReference>
<dbReference type="EMBL" id="MELK01000040">
    <property type="protein sequence ID" value="OFW56951.1"/>
    <property type="molecule type" value="Genomic_DNA"/>
</dbReference>
<feature type="transmembrane region" description="Helical" evidence="3">
    <location>
        <begin position="20"/>
        <end position="41"/>
    </location>
</feature>
<reference evidence="5 6" key="1">
    <citation type="journal article" date="2016" name="Nat. Commun.">
        <title>Thousands of microbial genomes shed light on interconnected biogeochemical processes in an aquifer system.</title>
        <authorList>
            <person name="Anantharaman K."/>
            <person name="Brown C.T."/>
            <person name="Hug L.A."/>
            <person name="Sharon I."/>
            <person name="Castelle C.J."/>
            <person name="Probst A.J."/>
            <person name="Thomas B.C."/>
            <person name="Singh A."/>
            <person name="Wilkins M.J."/>
            <person name="Karaoz U."/>
            <person name="Brodie E.L."/>
            <person name="Williams K.H."/>
            <person name="Hubbard S.S."/>
            <person name="Banfield J.F."/>
        </authorList>
    </citation>
    <scope>NUCLEOTIDE SEQUENCE [LARGE SCALE GENOMIC DNA]</scope>
</reference>
<evidence type="ECO:0000256" key="3">
    <source>
        <dbReference type="SAM" id="Phobius"/>
    </source>
</evidence>
<keyword evidence="3" id="KW-0472">Membrane</keyword>
<dbReference type="AlphaFoldDB" id="A0A1F2WJE5"/>
<dbReference type="SUPFAM" id="SSF158472">
    <property type="entry name" value="HAMP domain-like"/>
    <property type="match status" value="1"/>
</dbReference>
<keyword evidence="1 3" id="KW-0812">Transmembrane</keyword>
<evidence type="ECO:0000256" key="1">
    <source>
        <dbReference type="ARBA" id="ARBA00022692"/>
    </source>
</evidence>
<dbReference type="Pfam" id="PF00672">
    <property type="entry name" value="HAMP"/>
    <property type="match status" value="1"/>
</dbReference>
<keyword evidence="2 3" id="KW-1133">Transmembrane helix</keyword>
<gene>
    <name evidence="5" type="ORF">A2Y75_07280</name>
</gene>
<dbReference type="Gene3D" id="6.10.340.10">
    <property type="match status" value="1"/>
</dbReference>
<name>A0A1F2WJE5_9ACTN</name>
<evidence type="ECO:0000256" key="2">
    <source>
        <dbReference type="ARBA" id="ARBA00022989"/>
    </source>
</evidence>
<proteinExistence type="predicted"/>
<feature type="domain" description="HAMP" evidence="4">
    <location>
        <begin position="257"/>
        <end position="309"/>
    </location>
</feature>
<dbReference type="Proteomes" id="UP000177876">
    <property type="component" value="Unassembled WGS sequence"/>
</dbReference>
<dbReference type="GO" id="GO:0016020">
    <property type="term" value="C:membrane"/>
    <property type="evidence" value="ECO:0007669"/>
    <property type="project" value="InterPro"/>
</dbReference>
<sequence length="315" mass="34799">MSIEKPTRSSKGGRSRIRVLITALTLTVFLVFGAVAFILLFSSQNRMANKSKDELIQIVCEDAASSARSLIPFLEPRFFTHGNDEAAFAKDLPKILARELTDGQKAVDADLKKMIDEGLLNAKYILFIHPPEPPISTTTDVLLSNDESLVYSWPVPDDLVDAIKDDTQYIYKEEGIPSLGIERDGVYIIAARYPGLTSGSISGVVGAASIEDKVSEIEAFLANEQKDSRLIFAIVMLGCLLVVFAITYFILSYLIRNRITKPIDGLADAAADVMDGKLDIDVQVHQGGDFEVLEQAFKEMVNSVRMMIERSTREE</sequence>
<evidence type="ECO:0000313" key="6">
    <source>
        <dbReference type="Proteomes" id="UP000177876"/>
    </source>
</evidence>
<dbReference type="GO" id="GO:0007165">
    <property type="term" value="P:signal transduction"/>
    <property type="evidence" value="ECO:0007669"/>
    <property type="project" value="InterPro"/>
</dbReference>
<protein>
    <recommendedName>
        <fullName evidence="4">HAMP domain-containing protein</fullName>
    </recommendedName>
</protein>